<dbReference type="EMBL" id="CP036278">
    <property type="protein sequence ID" value="QDU59164.1"/>
    <property type="molecule type" value="Genomic_DNA"/>
</dbReference>
<dbReference type="AlphaFoldDB" id="A0A518AWQ5"/>
<proteinExistence type="predicted"/>
<keyword evidence="1" id="KW-1133">Transmembrane helix</keyword>
<evidence type="ECO:0000313" key="3">
    <source>
        <dbReference type="Proteomes" id="UP000315750"/>
    </source>
</evidence>
<dbReference type="Proteomes" id="UP000315750">
    <property type="component" value="Chromosome"/>
</dbReference>
<evidence type="ECO:0000313" key="2">
    <source>
        <dbReference type="EMBL" id="QDU59164.1"/>
    </source>
</evidence>
<feature type="transmembrane region" description="Helical" evidence="1">
    <location>
        <begin position="20"/>
        <end position="39"/>
    </location>
</feature>
<keyword evidence="3" id="KW-1185">Reference proteome</keyword>
<evidence type="ECO:0000256" key="1">
    <source>
        <dbReference type="SAM" id="Phobius"/>
    </source>
</evidence>
<protein>
    <submittedName>
        <fullName evidence="2">Uncharacterized protein</fullName>
    </submittedName>
</protein>
<name>A0A518AWQ5_9BACT</name>
<gene>
    <name evidence="2" type="ORF">Pan181_54050</name>
</gene>
<keyword evidence="1" id="KW-0472">Membrane</keyword>
<dbReference type="KEGG" id="amuc:Pan181_54050"/>
<reference evidence="2 3" key="1">
    <citation type="submission" date="2019-02" db="EMBL/GenBank/DDBJ databases">
        <title>Deep-cultivation of Planctomycetes and their phenomic and genomic characterization uncovers novel biology.</title>
        <authorList>
            <person name="Wiegand S."/>
            <person name="Jogler M."/>
            <person name="Boedeker C."/>
            <person name="Pinto D."/>
            <person name="Vollmers J."/>
            <person name="Rivas-Marin E."/>
            <person name="Kohn T."/>
            <person name="Peeters S.H."/>
            <person name="Heuer A."/>
            <person name="Rast P."/>
            <person name="Oberbeckmann S."/>
            <person name="Bunk B."/>
            <person name="Jeske O."/>
            <person name="Meyerdierks A."/>
            <person name="Storesund J.E."/>
            <person name="Kallscheuer N."/>
            <person name="Luecker S."/>
            <person name="Lage O.M."/>
            <person name="Pohl T."/>
            <person name="Merkel B.J."/>
            <person name="Hornburger P."/>
            <person name="Mueller R.-W."/>
            <person name="Bruemmer F."/>
            <person name="Labrenz M."/>
            <person name="Spormann A.M."/>
            <person name="Op den Camp H."/>
            <person name="Overmann J."/>
            <person name="Amann R."/>
            <person name="Jetten M.S.M."/>
            <person name="Mascher T."/>
            <person name="Medema M.H."/>
            <person name="Devos D.P."/>
            <person name="Kaster A.-K."/>
            <person name="Ovreas L."/>
            <person name="Rohde M."/>
            <person name="Galperin M.Y."/>
            <person name="Jogler C."/>
        </authorList>
    </citation>
    <scope>NUCLEOTIDE SEQUENCE [LARGE SCALE GENOMIC DNA]</scope>
    <source>
        <strain evidence="2 3">Pan181</strain>
    </source>
</reference>
<keyword evidence="1" id="KW-0812">Transmembrane</keyword>
<accession>A0A518AWQ5</accession>
<organism evidence="2 3">
    <name type="scientific">Aeoliella mucimassa</name>
    <dbReference type="NCBI Taxonomy" id="2527972"/>
    <lineage>
        <taxon>Bacteria</taxon>
        <taxon>Pseudomonadati</taxon>
        <taxon>Planctomycetota</taxon>
        <taxon>Planctomycetia</taxon>
        <taxon>Pirellulales</taxon>
        <taxon>Lacipirellulaceae</taxon>
        <taxon>Aeoliella</taxon>
    </lineage>
</organism>
<sequence length="449" mass="50630">MATLAWGCVCFLRIRMSRPVFHAAIWLTCLALAGLAYIGCTKGDPTLDQLVEKAAELPGVRGSKHSKLREEFRLVEQAQALPKQLNRDQQLQHKNAAVALKQTLPDAEQVSKINEMAGGLLSAVPAADIKLLQTESGSLAARWVRETSAVAEATRLEKCDFGLRYEWGYFNDLDFVYSAAAASRLLLLDALYRMDDLAASTARFEMAWKWTDWLSESGHLEARVQAALVRREALYVAEAIANSPEAKIEHLRQLESVLQDSLNNWPPLEETLNRERALAIATYESIRLGLADMLFTYDERKELRSSGVYTDLRHPSDEQVDADEAAYLTYMREIIAVANQPYYQRAKQLVECDRLLRSGEQIERYPWFANHLFVLNNSMTMAQAELARDRARVEGWLHLLSEVTESEPPANKLNPLNGEAYAMQTRGSQKYVALGDRRSVNPRLTLPGE</sequence>